<protein>
    <recommendedName>
        <fullName evidence="3">DUF2604 domain-containing protein</fullName>
    </recommendedName>
</protein>
<accession>A0A2W7BV97</accession>
<dbReference type="InterPro" id="IPR019726">
    <property type="entry name" value="DUF2604"/>
</dbReference>
<proteinExistence type="predicted"/>
<organism evidence="1 2">
    <name type="scientific">Mesorhizobium kowhaii</name>
    <dbReference type="NCBI Taxonomy" id="1300272"/>
    <lineage>
        <taxon>Bacteria</taxon>
        <taxon>Pseudomonadati</taxon>
        <taxon>Pseudomonadota</taxon>
        <taxon>Alphaproteobacteria</taxon>
        <taxon>Hyphomicrobiales</taxon>
        <taxon>Phyllobacteriaceae</taxon>
        <taxon>Mesorhizobium</taxon>
    </lineage>
</organism>
<evidence type="ECO:0000313" key="1">
    <source>
        <dbReference type="EMBL" id="PZV34497.1"/>
    </source>
</evidence>
<name>A0A2W7BV97_9HYPH</name>
<reference evidence="2" key="1">
    <citation type="submission" date="2017-03" db="EMBL/GenBank/DDBJ databases">
        <authorList>
            <person name="Safronova V.I."/>
            <person name="Sazanova A.L."/>
            <person name="Chirak E.R."/>
        </authorList>
    </citation>
    <scope>NUCLEOTIDE SEQUENCE [LARGE SCALE GENOMIC DNA]</scope>
    <source>
        <strain evidence="2">Ach-343</strain>
    </source>
</reference>
<keyword evidence="2" id="KW-1185">Reference proteome</keyword>
<evidence type="ECO:0000313" key="2">
    <source>
        <dbReference type="Proteomes" id="UP000248616"/>
    </source>
</evidence>
<evidence type="ECO:0008006" key="3">
    <source>
        <dbReference type="Google" id="ProtNLM"/>
    </source>
</evidence>
<dbReference type="AlphaFoldDB" id="A0A2W7BV97"/>
<sequence length="101" mass="10324">MKKLNETSTTAAGQATGSKNKITLIIVVNGDPVSVDANVNAPLHTVIGKALEMSGNVGQPPENWELKDAAGNVLDASKKIEDLGLVAGTKLFLSLRAGAAG</sequence>
<comment type="caution">
    <text evidence="1">The sequence shown here is derived from an EMBL/GenBank/DDBJ whole genome shotgun (WGS) entry which is preliminary data.</text>
</comment>
<dbReference type="OrthoDB" id="9807990at2"/>
<dbReference type="Pfam" id="PF10790">
    <property type="entry name" value="DUF2604"/>
    <property type="match status" value="1"/>
</dbReference>
<dbReference type="EMBL" id="MZXV01000072">
    <property type="protein sequence ID" value="PZV34497.1"/>
    <property type="molecule type" value="Genomic_DNA"/>
</dbReference>
<gene>
    <name evidence="1" type="ORF">B5V02_32535</name>
</gene>
<dbReference type="Proteomes" id="UP000248616">
    <property type="component" value="Unassembled WGS sequence"/>
</dbReference>